<dbReference type="Pfam" id="PF25597">
    <property type="entry name" value="SH3_retrovirus"/>
    <property type="match status" value="1"/>
</dbReference>
<dbReference type="HOGENOM" id="CLU_001650_5_1_1"/>
<dbReference type="InterPro" id="IPR043502">
    <property type="entry name" value="DNA/RNA_pol_sf"/>
</dbReference>
<evidence type="ECO:0000259" key="6">
    <source>
        <dbReference type="PROSITE" id="PS50158"/>
    </source>
</evidence>
<proteinExistence type="predicted"/>
<evidence type="ECO:0000256" key="5">
    <source>
        <dbReference type="PROSITE-ProRule" id="PRU00047"/>
    </source>
</evidence>
<dbReference type="InterPro" id="IPR001878">
    <property type="entry name" value="Znf_CCHC"/>
</dbReference>
<dbReference type="PANTHER" id="PTHR42648">
    <property type="entry name" value="TRANSPOSASE, PUTATIVE-RELATED"/>
    <property type="match status" value="1"/>
</dbReference>
<keyword evidence="2" id="KW-0479">Metal-binding</keyword>
<keyword evidence="4" id="KW-0378">Hydrolase</keyword>
<dbReference type="GO" id="GO:0004190">
    <property type="term" value="F:aspartic-type endopeptidase activity"/>
    <property type="evidence" value="ECO:0007669"/>
    <property type="project" value="UniProtKB-KW"/>
</dbReference>
<keyword evidence="9" id="KW-1185">Reference proteome</keyword>
<keyword evidence="1" id="KW-0645">Protease</keyword>
<evidence type="ECO:0000256" key="1">
    <source>
        <dbReference type="ARBA" id="ARBA00022670"/>
    </source>
</evidence>
<keyword evidence="5" id="KW-0863">Zinc-finger</keyword>
<feature type="domain" description="CCHC-type" evidence="6">
    <location>
        <begin position="135"/>
        <end position="148"/>
    </location>
</feature>
<dbReference type="GO" id="GO:0003676">
    <property type="term" value="F:nucleic acid binding"/>
    <property type="evidence" value="ECO:0007669"/>
    <property type="project" value="InterPro"/>
</dbReference>
<dbReference type="InterPro" id="IPR001584">
    <property type="entry name" value="Integrase_cat-core"/>
</dbReference>
<dbReference type="InterPro" id="IPR039537">
    <property type="entry name" value="Retrotran_Ty1/copia-like"/>
</dbReference>
<dbReference type="PANTHER" id="PTHR42648:SF31">
    <property type="entry name" value="RNA-DIRECTED DNA POLYMERASE"/>
    <property type="match status" value="1"/>
</dbReference>
<feature type="domain" description="Integrase catalytic" evidence="7">
    <location>
        <begin position="370"/>
        <end position="533"/>
    </location>
</feature>
<organism evidence="8 9">
    <name type="scientific">Theobroma cacao</name>
    <name type="common">Cacao</name>
    <name type="synonym">Cocoa</name>
    <dbReference type="NCBI Taxonomy" id="3641"/>
    <lineage>
        <taxon>Eukaryota</taxon>
        <taxon>Viridiplantae</taxon>
        <taxon>Streptophyta</taxon>
        <taxon>Embryophyta</taxon>
        <taxon>Tracheophyta</taxon>
        <taxon>Spermatophyta</taxon>
        <taxon>Magnoliopsida</taxon>
        <taxon>eudicotyledons</taxon>
        <taxon>Gunneridae</taxon>
        <taxon>Pentapetalae</taxon>
        <taxon>rosids</taxon>
        <taxon>malvids</taxon>
        <taxon>Malvales</taxon>
        <taxon>Malvaceae</taxon>
        <taxon>Byttnerioideae</taxon>
        <taxon>Theobroma</taxon>
    </lineage>
</organism>
<dbReference type="PROSITE" id="PS50158">
    <property type="entry name" value="ZF_CCHC"/>
    <property type="match status" value="1"/>
</dbReference>
<sequence length="994" mass="113322">MRISHSLIILRRSLIFSDMVSNHGQTQISPTRDPQSPYFIHHTDHPGSVVINPKLTTSNYVTWSRFLNGLNKSFSVVRSQKILMDPIPTLDKVYNLVLREDAQRSMLFRTQPTLETAAMYTAAEGKNKVKKYIVCNHCGKKGHVKEKCYRLIGFSEDFKFTKGKNNVRKGKAAIMDSGASDHIAYSLNKFISARPVTNSFVQLPNNKRAIVTHVGVVKLTSLLTLKNVFCVPSFRFNLVSVGQLTRTKNTSVLFIDKYCVVQDTHSWTVIGVARTFLGLYAMEPKKDEQELSNYSFDKLVKLPFNLSVNACSTGHKAFDLCHFRLGHAPCEKLNIIHQQRANVKCSNQLLCEIRPLAKQRKLPFPVHVKNTKIPFELMHVDIWGPYENPTISGQRYFLIVVDDHTRFTWIFIMKAKSEVSIIIPSFNAFVQKQFNSAIKSIGTDNAKELGLLYFFENTGIVHQLSCVEAHQQNGIVERKHQHILVVARGLLHQSNVPIYFWGDAVLTAVHIINRLPSKVLHNKTPYELLHHKLPSYDHLRVFGCLCFMFTLTQNRKKLDKRATKCIFLGYPNNMKGYKVYDLSANNVLKSRNVIFHEQTFPFRIKQHDHLPIADSTNQPEPATNENTSVPARKSTTIRHAPKYLEAYYTELPPATNHVTSYPIAKFLSPQKLSPPHKWVYKVKLKANGEVERFKARLVAEGYNQLDINNAFLNGDLEEVYMDLPEGYSVKGEYTANSRLVCKLHKSLYGLKQAARQWNAKFSAAILNTSVQESNKVKDFLNSLFKLKDLGTIKYFLGLEVAKSPEEHLVATHRVLKFLKASPKQGILMKSKSALKISGYADSHWEGFPDTRRSVTGFCIFIGDSLVRWKSKKQSVVARSSAKAEYRPMASTCCVMIWIKSLLEDFGIKQDEAMDLYSDSQSAIHISKNPVFHERTKHIEIDCHFIREKVLTGLIKPKHISTNIQIADILTKALQPNQFYKLLSKMNVHDDHRSS</sequence>
<gene>
    <name evidence="8" type="ORF">TCM_027093</name>
</gene>
<dbReference type="Gramene" id="EOY25713">
    <property type="protein sequence ID" value="EOY25713"/>
    <property type="gene ID" value="TCM_027093"/>
</dbReference>
<evidence type="ECO:0000313" key="8">
    <source>
        <dbReference type="EMBL" id="EOY25713.1"/>
    </source>
</evidence>
<keyword evidence="3" id="KW-0064">Aspartyl protease</keyword>
<dbReference type="InterPro" id="IPR013103">
    <property type="entry name" value="RVT_2"/>
</dbReference>
<dbReference type="InterPro" id="IPR012337">
    <property type="entry name" value="RNaseH-like_sf"/>
</dbReference>
<evidence type="ECO:0000313" key="9">
    <source>
        <dbReference type="Proteomes" id="UP000026915"/>
    </source>
</evidence>
<dbReference type="Gene3D" id="3.30.420.10">
    <property type="entry name" value="Ribonuclease H-like superfamily/Ribonuclease H"/>
    <property type="match status" value="1"/>
</dbReference>
<keyword evidence="5" id="KW-0862">Zinc</keyword>
<dbReference type="SUPFAM" id="SSF56672">
    <property type="entry name" value="DNA/RNA polymerases"/>
    <property type="match status" value="1"/>
</dbReference>
<evidence type="ECO:0000256" key="3">
    <source>
        <dbReference type="ARBA" id="ARBA00022750"/>
    </source>
</evidence>
<dbReference type="PROSITE" id="PS50994">
    <property type="entry name" value="INTEGRASE"/>
    <property type="match status" value="1"/>
</dbReference>
<reference evidence="8 9" key="1">
    <citation type="journal article" date="2013" name="Genome Biol.">
        <title>The genome sequence of the most widely cultivated cacao type and its use to identify candidate genes regulating pod color.</title>
        <authorList>
            <person name="Motamayor J.C."/>
            <person name="Mockaitis K."/>
            <person name="Schmutz J."/>
            <person name="Haiminen N."/>
            <person name="Iii D.L."/>
            <person name="Cornejo O."/>
            <person name="Findley S.D."/>
            <person name="Zheng P."/>
            <person name="Utro F."/>
            <person name="Royaert S."/>
            <person name="Saski C."/>
            <person name="Jenkins J."/>
            <person name="Podicheti R."/>
            <person name="Zhao M."/>
            <person name="Scheffler B.E."/>
            <person name="Stack J.C."/>
            <person name="Feltus F.A."/>
            <person name="Mustiga G.M."/>
            <person name="Amores F."/>
            <person name="Phillips W."/>
            <person name="Marelli J.P."/>
            <person name="May G.D."/>
            <person name="Shapiro H."/>
            <person name="Ma J."/>
            <person name="Bustamante C.D."/>
            <person name="Schnell R.J."/>
            <person name="Main D."/>
            <person name="Gilbert D."/>
            <person name="Parida L."/>
            <person name="Kuhn D.N."/>
        </authorList>
    </citation>
    <scope>NUCLEOTIDE SEQUENCE [LARGE SCALE GENOMIC DNA]</scope>
    <source>
        <strain evidence="9">cv. Matina 1-6</strain>
    </source>
</reference>
<dbReference type="InParanoid" id="A0A061G8I7"/>
<dbReference type="GO" id="GO:0006508">
    <property type="term" value="P:proteolysis"/>
    <property type="evidence" value="ECO:0007669"/>
    <property type="project" value="UniProtKB-KW"/>
</dbReference>
<dbReference type="InterPro" id="IPR057670">
    <property type="entry name" value="SH3_retrovirus"/>
</dbReference>
<dbReference type="Pfam" id="PF07727">
    <property type="entry name" value="RVT_2"/>
    <property type="match status" value="1"/>
</dbReference>
<evidence type="ECO:0008006" key="10">
    <source>
        <dbReference type="Google" id="ProtNLM"/>
    </source>
</evidence>
<dbReference type="eggNOG" id="KOG0017">
    <property type="taxonomic scope" value="Eukaryota"/>
</dbReference>
<dbReference type="Pfam" id="PF22936">
    <property type="entry name" value="Pol_BBD"/>
    <property type="match status" value="1"/>
</dbReference>
<dbReference type="STRING" id="3641.A0A061G8I7"/>
<dbReference type="GO" id="GO:0015074">
    <property type="term" value="P:DNA integration"/>
    <property type="evidence" value="ECO:0007669"/>
    <property type="project" value="InterPro"/>
</dbReference>
<name>A0A061G8I7_THECC</name>
<evidence type="ECO:0000259" key="7">
    <source>
        <dbReference type="PROSITE" id="PS50994"/>
    </source>
</evidence>
<dbReference type="OMA" id="HIACTLE"/>
<dbReference type="InterPro" id="IPR054722">
    <property type="entry name" value="PolX-like_BBD"/>
</dbReference>
<dbReference type="Proteomes" id="UP000026915">
    <property type="component" value="Chromosome 6"/>
</dbReference>
<accession>A0A061G8I7</accession>
<dbReference type="EMBL" id="CM001884">
    <property type="protein sequence ID" value="EOY25713.1"/>
    <property type="molecule type" value="Genomic_DNA"/>
</dbReference>
<evidence type="ECO:0000256" key="4">
    <source>
        <dbReference type="ARBA" id="ARBA00022801"/>
    </source>
</evidence>
<evidence type="ECO:0000256" key="2">
    <source>
        <dbReference type="ARBA" id="ARBA00022723"/>
    </source>
</evidence>
<dbReference type="SUPFAM" id="SSF53098">
    <property type="entry name" value="Ribonuclease H-like"/>
    <property type="match status" value="1"/>
</dbReference>
<dbReference type="CDD" id="cd09272">
    <property type="entry name" value="RNase_HI_RT_Ty1"/>
    <property type="match status" value="1"/>
</dbReference>
<dbReference type="InterPro" id="IPR036397">
    <property type="entry name" value="RNaseH_sf"/>
</dbReference>
<protein>
    <recommendedName>
        <fullName evidence="10">Cysteine-rich RLK (RECEPTOR-like protein kinase) 8</fullName>
    </recommendedName>
</protein>
<dbReference type="GO" id="GO:0008270">
    <property type="term" value="F:zinc ion binding"/>
    <property type="evidence" value="ECO:0007669"/>
    <property type="project" value="UniProtKB-KW"/>
</dbReference>
<dbReference type="AlphaFoldDB" id="A0A061G8I7"/>